<name>A0ACB7X4C5_9ERIC</name>
<dbReference type="Proteomes" id="UP000828048">
    <property type="component" value="Chromosome 2"/>
</dbReference>
<evidence type="ECO:0000313" key="1">
    <source>
        <dbReference type="EMBL" id="KAH7835534.1"/>
    </source>
</evidence>
<organism evidence="1 2">
    <name type="scientific">Vaccinium darrowii</name>
    <dbReference type="NCBI Taxonomy" id="229202"/>
    <lineage>
        <taxon>Eukaryota</taxon>
        <taxon>Viridiplantae</taxon>
        <taxon>Streptophyta</taxon>
        <taxon>Embryophyta</taxon>
        <taxon>Tracheophyta</taxon>
        <taxon>Spermatophyta</taxon>
        <taxon>Magnoliopsida</taxon>
        <taxon>eudicotyledons</taxon>
        <taxon>Gunneridae</taxon>
        <taxon>Pentapetalae</taxon>
        <taxon>asterids</taxon>
        <taxon>Ericales</taxon>
        <taxon>Ericaceae</taxon>
        <taxon>Vaccinioideae</taxon>
        <taxon>Vaccinieae</taxon>
        <taxon>Vaccinium</taxon>
    </lineage>
</organism>
<protein>
    <submittedName>
        <fullName evidence="1">Uncharacterized protein</fullName>
    </submittedName>
</protein>
<proteinExistence type="predicted"/>
<gene>
    <name evidence="1" type="ORF">Vadar_027019</name>
</gene>
<comment type="caution">
    <text evidence="1">The sequence shown here is derived from an EMBL/GenBank/DDBJ whole genome shotgun (WGS) entry which is preliminary data.</text>
</comment>
<dbReference type="EMBL" id="CM037152">
    <property type="protein sequence ID" value="KAH7835534.1"/>
    <property type="molecule type" value="Genomic_DNA"/>
</dbReference>
<keyword evidence="2" id="KW-1185">Reference proteome</keyword>
<reference evidence="1 2" key="1">
    <citation type="journal article" date="2021" name="Hortic Res">
        <title>High-quality reference genome and annotation aids understanding of berry development for evergreen blueberry (Vaccinium darrowii).</title>
        <authorList>
            <person name="Yu J."/>
            <person name="Hulse-Kemp A.M."/>
            <person name="Babiker E."/>
            <person name="Staton M."/>
        </authorList>
    </citation>
    <scope>NUCLEOTIDE SEQUENCE [LARGE SCALE GENOMIC DNA]</scope>
    <source>
        <strain evidence="2">cv. NJ 8807/NJ 8810</strain>
        <tissue evidence="1">Young leaf</tissue>
    </source>
</reference>
<accession>A0ACB7X4C5</accession>
<sequence>MASSDESRLLQLYPKGDSREKDKFLSVFLLLDDSETVPSERKTYAKYKLRIVNQKNSNHVEMADTKCFCAPSFGWGCSAFLALTDLNDATKGFLVNDTLLVEAEVSAVSAVKNLSKNFYAILASHYERISQSS</sequence>
<evidence type="ECO:0000313" key="2">
    <source>
        <dbReference type="Proteomes" id="UP000828048"/>
    </source>
</evidence>